<dbReference type="PANTHER" id="PTHR46558:SF4">
    <property type="entry name" value="DNA-BIDING PHAGE PROTEIN"/>
    <property type="match status" value="1"/>
</dbReference>
<dbReference type="EMBL" id="FNCH01000001">
    <property type="protein sequence ID" value="SDF63408.1"/>
    <property type="molecule type" value="Genomic_DNA"/>
</dbReference>
<protein>
    <submittedName>
        <fullName evidence="3">Helix-turn-helix</fullName>
    </submittedName>
</protein>
<evidence type="ECO:0000259" key="2">
    <source>
        <dbReference type="PROSITE" id="PS50943"/>
    </source>
</evidence>
<dbReference type="CDD" id="cd00093">
    <property type="entry name" value="HTH_XRE"/>
    <property type="match status" value="1"/>
</dbReference>
<evidence type="ECO:0000256" key="1">
    <source>
        <dbReference type="ARBA" id="ARBA00023125"/>
    </source>
</evidence>
<evidence type="ECO:0000313" key="4">
    <source>
        <dbReference type="Proteomes" id="UP000199643"/>
    </source>
</evidence>
<dbReference type="Gene3D" id="1.10.260.40">
    <property type="entry name" value="lambda repressor-like DNA-binding domains"/>
    <property type="match status" value="1"/>
</dbReference>
<dbReference type="SUPFAM" id="SSF47413">
    <property type="entry name" value="lambda repressor-like DNA-binding domains"/>
    <property type="match status" value="1"/>
</dbReference>
<keyword evidence="4" id="KW-1185">Reference proteome</keyword>
<dbReference type="SMART" id="SM00530">
    <property type="entry name" value="HTH_XRE"/>
    <property type="match status" value="1"/>
</dbReference>
<dbReference type="GO" id="GO:0003677">
    <property type="term" value="F:DNA binding"/>
    <property type="evidence" value="ECO:0007669"/>
    <property type="project" value="UniProtKB-KW"/>
</dbReference>
<evidence type="ECO:0000313" key="3">
    <source>
        <dbReference type="EMBL" id="SDF63408.1"/>
    </source>
</evidence>
<accession>A0A1G7MNJ5</accession>
<dbReference type="PANTHER" id="PTHR46558">
    <property type="entry name" value="TRACRIPTIONAL REGULATORY PROTEIN-RELATED-RELATED"/>
    <property type="match status" value="1"/>
</dbReference>
<dbReference type="InterPro" id="IPR001387">
    <property type="entry name" value="Cro/C1-type_HTH"/>
</dbReference>
<reference evidence="4" key="1">
    <citation type="submission" date="2016-10" db="EMBL/GenBank/DDBJ databases">
        <authorList>
            <person name="Varghese N."/>
            <person name="Submissions S."/>
        </authorList>
    </citation>
    <scope>NUCLEOTIDE SEQUENCE [LARGE SCALE GENOMIC DNA]</scope>
    <source>
        <strain evidence="4">DSM 17933</strain>
    </source>
</reference>
<dbReference type="RefSeq" id="WP_090496059.1">
    <property type="nucleotide sequence ID" value="NZ_FNCH01000001.1"/>
</dbReference>
<keyword evidence="1" id="KW-0238">DNA-binding</keyword>
<name>A0A1G7MNJ5_9SPHI</name>
<organism evidence="3 4">
    <name type="scientific">Pedobacter terrae</name>
    <dbReference type="NCBI Taxonomy" id="405671"/>
    <lineage>
        <taxon>Bacteria</taxon>
        <taxon>Pseudomonadati</taxon>
        <taxon>Bacteroidota</taxon>
        <taxon>Sphingobacteriia</taxon>
        <taxon>Sphingobacteriales</taxon>
        <taxon>Sphingobacteriaceae</taxon>
        <taxon>Pedobacter</taxon>
    </lineage>
</organism>
<sequence length="108" mass="12014">MKSIGDHIKQSRLSLGLSQADAAKKLNISTPAFCKIETGQTDINISRLLQISKTFEIPVIQLITGQSALSESDSSKELIALKKELIEKDEEINKLRKKVIDLYDKLGM</sequence>
<dbReference type="AlphaFoldDB" id="A0A1G7MNJ5"/>
<dbReference type="STRING" id="405671.SAMN05421827_10145"/>
<dbReference type="InterPro" id="IPR010982">
    <property type="entry name" value="Lambda_DNA-bd_dom_sf"/>
</dbReference>
<dbReference type="Pfam" id="PF01381">
    <property type="entry name" value="HTH_3"/>
    <property type="match status" value="1"/>
</dbReference>
<feature type="domain" description="HTH cro/C1-type" evidence="2">
    <location>
        <begin position="8"/>
        <end position="62"/>
    </location>
</feature>
<dbReference type="Proteomes" id="UP000199643">
    <property type="component" value="Unassembled WGS sequence"/>
</dbReference>
<dbReference type="PROSITE" id="PS50943">
    <property type="entry name" value="HTH_CROC1"/>
    <property type="match status" value="1"/>
</dbReference>
<dbReference type="OrthoDB" id="795038at2"/>
<gene>
    <name evidence="3" type="ORF">SAMN05421827_10145</name>
</gene>
<proteinExistence type="predicted"/>